<dbReference type="AlphaFoldDB" id="Q07TD2"/>
<evidence type="ECO:0000256" key="1">
    <source>
        <dbReference type="ARBA" id="ARBA00004886"/>
    </source>
</evidence>
<evidence type="ECO:0000313" key="8">
    <source>
        <dbReference type="EMBL" id="ABJ04802.1"/>
    </source>
</evidence>
<name>Q07TD2_RHOP5</name>
<dbReference type="InterPro" id="IPR001279">
    <property type="entry name" value="Metallo-B-lactamas"/>
</dbReference>
<dbReference type="OrthoDB" id="9778305at2"/>
<keyword evidence="5 6" id="KW-0884">PQQ biosynthesis</keyword>
<evidence type="ECO:0000256" key="6">
    <source>
        <dbReference type="HAMAP-Rule" id="MF_00653"/>
    </source>
</evidence>
<dbReference type="HOGENOM" id="CLU_061120_0_0_5"/>
<dbReference type="eggNOG" id="COG1235">
    <property type="taxonomic scope" value="Bacteria"/>
</dbReference>
<dbReference type="NCBIfam" id="TIGR02108">
    <property type="entry name" value="PQQ_syn_pqqB"/>
    <property type="match status" value="1"/>
</dbReference>
<keyword evidence="4 6" id="KW-0813">Transport</keyword>
<dbReference type="PANTHER" id="PTHR42663:SF7">
    <property type="entry name" value="COENZYME PQQ SYNTHESIS PROTEIN B"/>
    <property type="match status" value="1"/>
</dbReference>
<dbReference type="UniPathway" id="UPA00539"/>
<dbReference type="InterPro" id="IPR011842">
    <property type="entry name" value="PQQ_synth_PqqB"/>
</dbReference>
<dbReference type="InterPro" id="IPR036866">
    <property type="entry name" value="RibonucZ/Hydroxyglut_hydro"/>
</dbReference>
<reference evidence="8" key="1">
    <citation type="submission" date="2006-09" db="EMBL/GenBank/DDBJ databases">
        <title>Complete sequence of Rhodopseudomonas palustris BisA53.</title>
        <authorList>
            <consortium name="US DOE Joint Genome Institute"/>
            <person name="Copeland A."/>
            <person name="Lucas S."/>
            <person name="Lapidus A."/>
            <person name="Barry K."/>
            <person name="Detter J.C."/>
            <person name="Glavina del Rio T."/>
            <person name="Hammon N."/>
            <person name="Israni S."/>
            <person name="Dalin E."/>
            <person name="Tice H."/>
            <person name="Pitluck S."/>
            <person name="Chain P."/>
            <person name="Malfatti S."/>
            <person name="Shin M."/>
            <person name="Vergez L."/>
            <person name="Schmutz J."/>
            <person name="Larimer F."/>
            <person name="Land M."/>
            <person name="Hauser L."/>
            <person name="Pelletier D.A."/>
            <person name="Kyrpides N."/>
            <person name="Kim E."/>
            <person name="Harwood C.S."/>
            <person name="Oda Y."/>
            <person name="Richardson P."/>
        </authorList>
    </citation>
    <scope>NUCLEOTIDE SEQUENCE [LARGE SCALE GENOMIC DNA]</scope>
    <source>
        <strain evidence="8">BisA53</strain>
    </source>
</reference>
<organism evidence="8">
    <name type="scientific">Rhodopseudomonas palustris (strain BisA53)</name>
    <dbReference type="NCBI Taxonomy" id="316055"/>
    <lineage>
        <taxon>Bacteria</taxon>
        <taxon>Pseudomonadati</taxon>
        <taxon>Pseudomonadota</taxon>
        <taxon>Alphaproteobacteria</taxon>
        <taxon>Hyphomicrobiales</taxon>
        <taxon>Nitrobacteraceae</taxon>
        <taxon>Rhodopseudomonas</taxon>
    </lineage>
</organism>
<accession>Q07TD2</accession>
<evidence type="ECO:0000256" key="5">
    <source>
        <dbReference type="ARBA" id="ARBA00022905"/>
    </source>
</evidence>
<dbReference type="Pfam" id="PF12706">
    <property type="entry name" value="Lactamase_B_2"/>
    <property type="match status" value="1"/>
</dbReference>
<dbReference type="PANTHER" id="PTHR42663">
    <property type="entry name" value="HYDROLASE C777.06C-RELATED-RELATED"/>
    <property type="match status" value="1"/>
</dbReference>
<dbReference type="STRING" id="316055.RPE_0846"/>
<proteinExistence type="inferred from homology"/>
<dbReference type="HAMAP" id="MF_00653">
    <property type="entry name" value="PQQ_syn_PqqB"/>
    <property type="match status" value="1"/>
</dbReference>
<evidence type="ECO:0000256" key="2">
    <source>
        <dbReference type="ARBA" id="ARBA00008481"/>
    </source>
</evidence>
<dbReference type="GO" id="GO:0018189">
    <property type="term" value="P:pyrroloquinoline quinone biosynthetic process"/>
    <property type="evidence" value="ECO:0007669"/>
    <property type="project" value="UniProtKB-UniRule"/>
</dbReference>
<evidence type="ECO:0000256" key="4">
    <source>
        <dbReference type="ARBA" id="ARBA00022448"/>
    </source>
</evidence>
<dbReference type="KEGG" id="rpe:RPE_0846"/>
<comment type="similarity">
    <text evidence="2 6">Belongs to the PqqB family.</text>
</comment>
<dbReference type="SUPFAM" id="SSF56281">
    <property type="entry name" value="Metallo-hydrolase/oxidoreductase"/>
    <property type="match status" value="1"/>
</dbReference>
<sequence length="327" mass="34595">MLRVIVLGAAAGGGVPQWNCGCPVCRAARADPDQLRADSLRADSLRADSTRAMARTQASIAISVDDENWFLVNASPDLRQQFNATPALHPKPGRLRHSPIAGVILTNGEVDAVAGLLSMREGSPFTIYAHQRVLSILGANSIFNVLGESIVQRQPIEIDVPFEPMLPDGSASGLEIEPFAVAGKGAWYLEGRSHPGGGDGAGDTLGLRITDKASGKYLLFVAACARVDDDLRRRLAGAPLVLFDGTVWRDDEMITAGLGHKTGQAMGHLSMSGDHGALAALDDLDIANKLFLHVNNSNPALLCGSAEHQALEQAGWQIPADGMEVTL</sequence>
<gene>
    <name evidence="6" type="primary">pqqB</name>
    <name evidence="8" type="ordered locus">RPE_0846</name>
</gene>
<protein>
    <recommendedName>
        <fullName evidence="3 6">Coenzyme PQQ synthesis protein B</fullName>
    </recommendedName>
    <alternativeName>
        <fullName evidence="6">Pyrroloquinoline quinone biosynthesis protein B</fullName>
    </alternativeName>
</protein>
<comment type="pathway">
    <text evidence="1 6">Cofactor biosynthesis; pyrroloquinoline quinone biosynthesis.</text>
</comment>
<dbReference type="EMBL" id="CP000463">
    <property type="protein sequence ID" value="ABJ04802.1"/>
    <property type="molecule type" value="Genomic_DNA"/>
</dbReference>
<evidence type="ECO:0000259" key="7">
    <source>
        <dbReference type="Pfam" id="PF12706"/>
    </source>
</evidence>
<evidence type="ECO:0000256" key="3">
    <source>
        <dbReference type="ARBA" id="ARBA00015084"/>
    </source>
</evidence>
<comment type="function">
    <text evidence="6">May be involved in the transport of PQQ or its precursor to the periplasm.</text>
</comment>
<dbReference type="Gene3D" id="3.60.15.10">
    <property type="entry name" value="Ribonuclease Z/Hydroxyacylglutathione hydrolase-like"/>
    <property type="match status" value="1"/>
</dbReference>
<feature type="domain" description="Metallo-beta-lactamase" evidence="7">
    <location>
        <begin position="68"/>
        <end position="293"/>
    </location>
</feature>